<proteinExistence type="predicted"/>
<accession>A0A9Q0MSN7</accession>
<name>A0A9Q0MSN7_9DIPT</name>
<evidence type="ECO:0000313" key="1">
    <source>
        <dbReference type="EMBL" id="KAJ6636974.1"/>
    </source>
</evidence>
<dbReference type="AlphaFoldDB" id="A0A9Q0MSN7"/>
<sequence>MDDKNNAVKFGKNVSMYTKLNQDCRVLLKEITSTAAKRQPAPIVKRRQSVRLAEKSKKYTITRILEPPKKTIKLHDVKVSNMFNDKADSVNNTQAIHNDFADLSDNVIYDLISEMAGFIQNGTWENSTSIPSDFSTNANMPVPKSNISTSSTQTGTCQDSVSTQTYFDDQRSISTQTYFSEQRSIQTQTTKRWNNIEPAIPQVQNFGATVSTTNGRRMRYMNNFDCRLDIVSGLLQHPCRRFLNREECELFCPLNHLLPSADLVAIFIQDWSDEMIHFFYYTHVQHYFICYVTYFRIICNTYADRRLVNSILSTVIDCERFAIFSNLKVIWMGLHKCGYSRDEALFAICTHVNTSSCVVNEILKIMTTYHLANFKQTVGFLSNQMQNYKIHAHLANAVLKQSYDVKRLDINLVEFCCGIIKQCISNKTVGALNYDYLHKLSMKAETQ</sequence>
<organism evidence="1 2">
    <name type="scientific">Pseudolycoriella hygida</name>
    <dbReference type="NCBI Taxonomy" id="35572"/>
    <lineage>
        <taxon>Eukaryota</taxon>
        <taxon>Metazoa</taxon>
        <taxon>Ecdysozoa</taxon>
        <taxon>Arthropoda</taxon>
        <taxon>Hexapoda</taxon>
        <taxon>Insecta</taxon>
        <taxon>Pterygota</taxon>
        <taxon>Neoptera</taxon>
        <taxon>Endopterygota</taxon>
        <taxon>Diptera</taxon>
        <taxon>Nematocera</taxon>
        <taxon>Sciaroidea</taxon>
        <taxon>Sciaridae</taxon>
        <taxon>Pseudolycoriella</taxon>
    </lineage>
</organism>
<reference evidence="1" key="1">
    <citation type="submission" date="2022-07" db="EMBL/GenBank/DDBJ databases">
        <authorList>
            <person name="Trinca V."/>
            <person name="Uliana J.V.C."/>
            <person name="Torres T.T."/>
            <person name="Ward R.J."/>
            <person name="Monesi N."/>
        </authorList>
    </citation>
    <scope>NUCLEOTIDE SEQUENCE</scope>
    <source>
        <strain evidence="1">HSMRA1968</strain>
        <tissue evidence="1">Whole embryos</tissue>
    </source>
</reference>
<gene>
    <name evidence="1" type="ORF">Bhyg_09700</name>
</gene>
<dbReference type="EMBL" id="WJQU01000003">
    <property type="protein sequence ID" value="KAJ6636974.1"/>
    <property type="molecule type" value="Genomic_DNA"/>
</dbReference>
<dbReference type="OrthoDB" id="10299719at2759"/>
<dbReference type="Proteomes" id="UP001151699">
    <property type="component" value="Chromosome X"/>
</dbReference>
<keyword evidence="2" id="KW-1185">Reference proteome</keyword>
<evidence type="ECO:0000313" key="2">
    <source>
        <dbReference type="Proteomes" id="UP001151699"/>
    </source>
</evidence>
<comment type="caution">
    <text evidence="1">The sequence shown here is derived from an EMBL/GenBank/DDBJ whole genome shotgun (WGS) entry which is preliminary data.</text>
</comment>
<protein>
    <submittedName>
        <fullName evidence="1">Uncharacterized protein</fullName>
    </submittedName>
</protein>